<protein>
    <submittedName>
        <fullName evidence="3">Transcriptional regulator, AlpA family</fullName>
    </submittedName>
</protein>
<dbReference type="GeneID" id="60771105"/>
<name>C0DTI2_EIKCO</name>
<keyword evidence="2" id="KW-0812">Transmembrane</keyword>
<dbReference type="AlphaFoldDB" id="C0DTI2"/>
<dbReference type="HOGENOM" id="CLU_1862037_0_0_4"/>
<accession>C0DTI2</accession>
<evidence type="ECO:0000256" key="2">
    <source>
        <dbReference type="SAM" id="Phobius"/>
    </source>
</evidence>
<evidence type="ECO:0000313" key="4">
    <source>
        <dbReference type="Proteomes" id="UP000005837"/>
    </source>
</evidence>
<evidence type="ECO:0000313" key="3">
    <source>
        <dbReference type="EMBL" id="EEG24660.1"/>
    </source>
</evidence>
<organism evidence="3 4">
    <name type="scientific">Eikenella corrodens ATCC 23834</name>
    <dbReference type="NCBI Taxonomy" id="546274"/>
    <lineage>
        <taxon>Bacteria</taxon>
        <taxon>Pseudomonadati</taxon>
        <taxon>Pseudomonadota</taxon>
        <taxon>Betaproteobacteria</taxon>
        <taxon>Neisseriales</taxon>
        <taxon>Neisseriaceae</taxon>
        <taxon>Eikenella</taxon>
    </lineage>
</organism>
<feature type="region of interest" description="Disordered" evidence="1">
    <location>
        <begin position="116"/>
        <end position="137"/>
    </location>
</feature>
<keyword evidence="2" id="KW-0472">Membrane</keyword>
<evidence type="ECO:0000256" key="1">
    <source>
        <dbReference type="SAM" id="MobiDB-lite"/>
    </source>
</evidence>
<feature type="transmembrane region" description="Helical" evidence="2">
    <location>
        <begin position="12"/>
        <end position="37"/>
    </location>
</feature>
<dbReference type="EMBL" id="ACEA01000014">
    <property type="protein sequence ID" value="EEG24660.1"/>
    <property type="molecule type" value="Genomic_DNA"/>
</dbReference>
<dbReference type="InterPro" id="IPR052931">
    <property type="entry name" value="Prophage_regulatory_activator"/>
</dbReference>
<dbReference type="InterPro" id="IPR010260">
    <property type="entry name" value="AlpA"/>
</dbReference>
<dbReference type="RefSeq" id="WP_003822535.1">
    <property type="nucleotide sequence ID" value="NZ_EQ973317.1"/>
</dbReference>
<dbReference type="PANTHER" id="PTHR36154:SF1">
    <property type="entry name" value="DNA-BINDING TRANSCRIPTIONAL ACTIVATOR ALPA"/>
    <property type="match status" value="1"/>
</dbReference>
<gene>
    <name evidence="3" type="ORF">EIKCOROL_00660</name>
</gene>
<dbReference type="Proteomes" id="UP000005837">
    <property type="component" value="Unassembled WGS sequence"/>
</dbReference>
<reference evidence="3 4" key="1">
    <citation type="submission" date="2009-01" db="EMBL/GenBank/DDBJ databases">
        <authorList>
            <person name="Fulton L."/>
            <person name="Clifton S."/>
            <person name="Chinwalla A.T."/>
            <person name="Mitreva M."/>
            <person name="Sodergren E."/>
            <person name="Weinstock G."/>
            <person name="Clifton S."/>
            <person name="Dooling D.J."/>
            <person name="Fulton B."/>
            <person name="Minx P."/>
            <person name="Pepin K.H."/>
            <person name="Johnson M."/>
            <person name="Bhonagiri V."/>
            <person name="Nash W.E."/>
            <person name="Mardis E.R."/>
            <person name="Wilson R.K."/>
        </authorList>
    </citation>
    <scope>NUCLEOTIDE SEQUENCE [LARGE SCALE GENOMIC DNA]</scope>
    <source>
        <strain evidence="3 4">ATCC 23834</strain>
    </source>
</reference>
<proteinExistence type="predicted"/>
<keyword evidence="2" id="KW-1133">Transmembrane helix</keyword>
<comment type="caution">
    <text evidence="3">The sequence shown here is derived from an EMBL/GenBank/DDBJ whole genome shotgun (WGS) entry which is preliminary data.</text>
</comment>
<sequence length="137" mass="15573">MDESLFLSMDKGLLSAIPAAYSGGYIFARVFHCYLAATRYTGILIWRARNMENITMRMLRLPDVMAITGLSRAAIYAKCNPKDKARYDPDFPQRVQLSANTVAWPWLVSGNPLAYRRSQTPARQPAAASNRHKHRKR</sequence>
<dbReference type="Pfam" id="PF05930">
    <property type="entry name" value="Phage_AlpA"/>
    <property type="match status" value="1"/>
</dbReference>
<dbReference type="PANTHER" id="PTHR36154">
    <property type="entry name" value="DNA-BINDING TRANSCRIPTIONAL ACTIVATOR ALPA"/>
    <property type="match status" value="1"/>
</dbReference>